<sequence length="188" mass="21782">MKSDELKNVEEENFKIEDAKPEDVEAIRAIVKDAWLEIYPNEKYGITTEDISAIDWFNSESLATRRKEIIENKDTVHTFVFKNDKKEIVGFCKVLKFKDYGEIDAMYVIPELQRRGLGKKLLLKGLEWLGSDLSIRLVVVKYNFNAIEFYKKFGFKETGNKVVYEGTQLSSGKDIPRIEMIKKATLVN</sequence>
<comment type="caution">
    <text evidence="4">The sequence shown here is derived from an EMBL/GenBank/DDBJ whole genome shotgun (WGS) entry which is preliminary data.</text>
</comment>
<dbReference type="Proteomes" id="UP000178235">
    <property type="component" value="Unassembled WGS sequence"/>
</dbReference>
<evidence type="ECO:0000313" key="5">
    <source>
        <dbReference type="Proteomes" id="UP000178235"/>
    </source>
</evidence>
<dbReference type="Pfam" id="PF00583">
    <property type="entry name" value="Acetyltransf_1"/>
    <property type="match status" value="1"/>
</dbReference>
<proteinExistence type="predicted"/>
<dbReference type="SUPFAM" id="SSF55729">
    <property type="entry name" value="Acyl-CoA N-acyltransferases (Nat)"/>
    <property type="match status" value="1"/>
</dbReference>
<dbReference type="InterPro" id="IPR000182">
    <property type="entry name" value="GNAT_dom"/>
</dbReference>
<dbReference type="PROSITE" id="PS51186">
    <property type="entry name" value="GNAT"/>
    <property type="match status" value="1"/>
</dbReference>
<dbReference type="Gene3D" id="3.40.630.30">
    <property type="match status" value="1"/>
</dbReference>
<evidence type="ECO:0000313" key="4">
    <source>
        <dbReference type="EMBL" id="OGI68577.1"/>
    </source>
</evidence>
<feature type="domain" description="N-acetyltransferase" evidence="3">
    <location>
        <begin position="14"/>
        <end position="185"/>
    </location>
</feature>
<dbReference type="InterPro" id="IPR050680">
    <property type="entry name" value="YpeA/RimI_acetyltransf"/>
</dbReference>
<dbReference type="InterPro" id="IPR016181">
    <property type="entry name" value="Acyl_CoA_acyltransferase"/>
</dbReference>
<accession>A0A1F6VG09</accession>
<name>A0A1F6VG09_9BACT</name>
<keyword evidence="2" id="KW-0012">Acyltransferase</keyword>
<reference evidence="4 5" key="1">
    <citation type="journal article" date="2016" name="Nat. Commun.">
        <title>Thousands of microbial genomes shed light on interconnected biogeochemical processes in an aquifer system.</title>
        <authorList>
            <person name="Anantharaman K."/>
            <person name="Brown C.T."/>
            <person name="Hug L.A."/>
            <person name="Sharon I."/>
            <person name="Castelle C.J."/>
            <person name="Probst A.J."/>
            <person name="Thomas B.C."/>
            <person name="Singh A."/>
            <person name="Wilkins M.J."/>
            <person name="Karaoz U."/>
            <person name="Brodie E.L."/>
            <person name="Williams K.H."/>
            <person name="Hubbard S.S."/>
            <person name="Banfield J.F."/>
        </authorList>
    </citation>
    <scope>NUCLEOTIDE SEQUENCE [LARGE SCALE GENOMIC DNA]</scope>
</reference>
<organism evidence="4 5">
    <name type="scientific">Candidatus Nomurabacteria bacterium RIFCSPHIGHO2_01_FULL_42_15</name>
    <dbReference type="NCBI Taxonomy" id="1801742"/>
    <lineage>
        <taxon>Bacteria</taxon>
        <taxon>Candidatus Nomuraibacteriota</taxon>
    </lineage>
</organism>
<dbReference type="PANTHER" id="PTHR43420">
    <property type="entry name" value="ACETYLTRANSFERASE"/>
    <property type="match status" value="1"/>
</dbReference>
<dbReference type="AlphaFoldDB" id="A0A1F6VG09"/>
<evidence type="ECO:0000259" key="3">
    <source>
        <dbReference type="PROSITE" id="PS51186"/>
    </source>
</evidence>
<dbReference type="GO" id="GO:0016747">
    <property type="term" value="F:acyltransferase activity, transferring groups other than amino-acyl groups"/>
    <property type="evidence" value="ECO:0007669"/>
    <property type="project" value="InterPro"/>
</dbReference>
<keyword evidence="1" id="KW-0808">Transferase</keyword>
<protein>
    <recommendedName>
        <fullName evidence="3">N-acetyltransferase domain-containing protein</fullName>
    </recommendedName>
</protein>
<dbReference type="EMBL" id="MFTS01000003">
    <property type="protein sequence ID" value="OGI68577.1"/>
    <property type="molecule type" value="Genomic_DNA"/>
</dbReference>
<gene>
    <name evidence="4" type="ORF">A2738_01715</name>
</gene>
<evidence type="ECO:0000256" key="2">
    <source>
        <dbReference type="ARBA" id="ARBA00023315"/>
    </source>
</evidence>
<evidence type="ECO:0000256" key="1">
    <source>
        <dbReference type="ARBA" id="ARBA00022679"/>
    </source>
</evidence>